<evidence type="ECO:0000313" key="5">
    <source>
        <dbReference type="Proteomes" id="UP001331561"/>
    </source>
</evidence>
<dbReference type="InterPro" id="IPR000421">
    <property type="entry name" value="FA58C"/>
</dbReference>
<protein>
    <submittedName>
        <fullName evidence="4">Discoidin domain-containing protein</fullName>
    </submittedName>
</protein>
<evidence type="ECO:0000256" key="2">
    <source>
        <dbReference type="SAM" id="SignalP"/>
    </source>
</evidence>
<dbReference type="PROSITE" id="PS50022">
    <property type="entry name" value="FA58C_3"/>
    <property type="match status" value="1"/>
</dbReference>
<dbReference type="Proteomes" id="UP001331561">
    <property type="component" value="Unassembled WGS sequence"/>
</dbReference>
<gene>
    <name evidence="4" type="ORF">VVD49_17900</name>
</gene>
<feature type="chain" id="PRO_5045568832" evidence="2">
    <location>
        <begin position="27"/>
        <end position="345"/>
    </location>
</feature>
<evidence type="ECO:0000256" key="1">
    <source>
        <dbReference type="SAM" id="MobiDB-lite"/>
    </source>
</evidence>
<accession>A0ABU6K849</accession>
<dbReference type="RefSeq" id="WP_327600578.1">
    <property type="nucleotide sequence ID" value="NZ_JAYXHS010000003.1"/>
</dbReference>
<evidence type="ECO:0000259" key="3">
    <source>
        <dbReference type="PROSITE" id="PS50022"/>
    </source>
</evidence>
<dbReference type="EMBL" id="JAYXHS010000003">
    <property type="protein sequence ID" value="MEC5387611.1"/>
    <property type="molecule type" value="Genomic_DNA"/>
</dbReference>
<feature type="compositionally biased region" description="Low complexity" evidence="1">
    <location>
        <begin position="286"/>
        <end position="302"/>
    </location>
</feature>
<organism evidence="4 5">
    <name type="scientific">Uliginosibacterium silvisoli</name>
    <dbReference type="NCBI Taxonomy" id="3114758"/>
    <lineage>
        <taxon>Bacteria</taxon>
        <taxon>Pseudomonadati</taxon>
        <taxon>Pseudomonadota</taxon>
        <taxon>Betaproteobacteria</taxon>
        <taxon>Rhodocyclales</taxon>
        <taxon>Zoogloeaceae</taxon>
        <taxon>Uliginosibacterium</taxon>
    </lineage>
</organism>
<keyword evidence="5" id="KW-1185">Reference proteome</keyword>
<keyword evidence="2" id="KW-0732">Signal</keyword>
<feature type="signal peptide" evidence="2">
    <location>
        <begin position="1"/>
        <end position="26"/>
    </location>
</feature>
<proteinExistence type="predicted"/>
<evidence type="ECO:0000313" key="4">
    <source>
        <dbReference type="EMBL" id="MEC5387611.1"/>
    </source>
</evidence>
<dbReference type="SUPFAM" id="SSF49785">
    <property type="entry name" value="Galactose-binding domain-like"/>
    <property type="match status" value="1"/>
</dbReference>
<dbReference type="Gene3D" id="2.60.120.260">
    <property type="entry name" value="Galactose-binding domain-like"/>
    <property type="match status" value="1"/>
</dbReference>
<sequence length="345" mass="35438">MGKTPSRWLLHIAVVLGLLAGHAAWAQSSSSSSSSSRPATLPPLQSGFIECALQGQTCNFTGTRTVLTDSCFEYTCWSSKVVTTAPVVCRGYLMGASARCAYSVGELGATAPFPGLTASASTQSGTGRTAAKAIDGDADTRWEASNSTAGSWLRVSGSEPIYLSKIEVFEVGSKIRGYRVEYLQGSVWTPLTEGSVVGPHLVIDMAGRTPVLTTAVRIITTGAAAGQPSISELVVLGNRPRPASSSSSSSSNGMCGPSTGSCCNGVPCDMTCQNPANWNKPPCNTSSSSSSASPAASTLKSSGLRTSPVAALARTAGPVSRDAANRVDMTLANSLSRAAMTVRPV</sequence>
<dbReference type="Pfam" id="PF00754">
    <property type="entry name" value="F5_F8_type_C"/>
    <property type="match status" value="1"/>
</dbReference>
<dbReference type="InterPro" id="IPR008979">
    <property type="entry name" value="Galactose-bd-like_sf"/>
</dbReference>
<feature type="region of interest" description="Disordered" evidence="1">
    <location>
        <begin position="282"/>
        <end position="307"/>
    </location>
</feature>
<reference evidence="4 5" key="1">
    <citation type="submission" date="2024-01" db="EMBL/GenBank/DDBJ databases">
        <title>Uliginosibacterium soil sp. nov.</title>
        <authorList>
            <person name="Lv Y."/>
        </authorList>
    </citation>
    <scope>NUCLEOTIDE SEQUENCE [LARGE SCALE GENOMIC DNA]</scope>
    <source>
        <strain evidence="4 5">H3</strain>
    </source>
</reference>
<comment type="caution">
    <text evidence="4">The sequence shown here is derived from an EMBL/GenBank/DDBJ whole genome shotgun (WGS) entry which is preliminary data.</text>
</comment>
<feature type="domain" description="F5/8 type C" evidence="3">
    <location>
        <begin position="100"/>
        <end position="238"/>
    </location>
</feature>
<name>A0ABU6K849_9RHOO</name>